<feature type="compositionally biased region" description="Polar residues" evidence="1">
    <location>
        <begin position="36"/>
        <end position="45"/>
    </location>
</feature>
<dbReference type="RefSeq" id="WP_070069615.1">
    <property type="nucleotide sequence ID" value="NZ_MKKK01000017.1"/>
</dbReference>
<protein>
    <submittedName>
        <fullName evidence="2">Phage virion morphogenesis protein</fullName>
    </submittedName>
</protein>
<comment type="caution">
    <text evidence="2">The sequence shown here is derived from an EMBL/GenBank/DDBJ whole genome shotgun (WGS) entry which is preliminary data.</text>
</comment>
<dbReference type="Proteomes" id="UP000185895">
    <property type="component" value="Unassembled WGS sequence"/>
</dbReference>
<dbReference type="STRING" id="1262585.BJI46_11575"/>
<dbReference type="OrthoDB" id="6402405at2"/>
<name>A0A1E7RCL8_9GAMM</name>
<dbReference type="NCBIfam" id="TIGR01635">
    <property type="entry name" value="tail_comp_S"/>
    <property type="match status" value="1"/>
</dbReference>
<dbReference type="InterPro" id="IPR006522">
    <property type="entry name" value="Phage_virion_morphogenesis"/>
</dbReference>
<accession>A0A1E7RCL8</accession>
<evidence type="ECO:0000313" key="3">
    <source>
        <dbReference type="Proteomes" id="UP000185895"/>
    </source>
</evidence>
<evidence type="ECO:0000313" key="2">
    <source>
        <dbReference type="EMBL" id="OEY96915.1"/>
    </source>
</evidence>
<organism evidence="2 3">
    <name type="scientific">Acinetobacter qingfengensis</name>
    <dbReference type="NCBI Taxonomy" id="1262585"/>
    <lineage>
        <taxon>Bacteria</taxon>
        <taxon>Pseudomonadati</taxon>
        <taxon>Pseudomonadota</taxon>
        <taxon>Gammaproteobacteria</taxon>
        <taxon>Moraxellales</taxon>
        <taxon>Moraxellaceae</taxon>
        <taxon>Acinetobacter</taxon>
    </lineage>
</organism>
<reference evidence="2 3" key="1">
    <citation type="submission" date="2016-09" db="EMBL/GenBank/DDBJ databases">
        <authorList>
            <person name="Capua I."/>
            <person name="De Benedictis P."/>
            <person name="Joannis T."/>
            <person name="Lombin L.H."/>
            <person name="Cattoli G."/>
        </authorList>
    </citation>
    <scope>NUCLEOTIDE SEQUENCE [LARGE SCALE GENOMIC DNA]</scope>
    <source>
        <strain evidence="2 3">ANC 4671</strain>
    </source>
</reference>
<keyword evidence="3" id="KW-1185">Reference proteome</keyword>
<dbReference type="EMBL" id="MKKK01000017">
    <property type="protein sequence ID" value="OEY96915.1"/>
    <property type="molecule type" value="Genomic_DNA"/>
</dbReference>
<evidence type="ECO:0000256" key="1">
    <source>
        <dbReference type="SAM" id="MobiDB-lite"/>
    </source>
</evidence>
<feature type="region of interest" description="Disordered" evidence="1">
    <location>
        <begin position="35"/>
        <end position="64"/>
    </location>
</feature>
<proteinExistence type="predicted"/>
<dbReference type="AlphaFoldDB" id="A0A1E7RCL8"/>
<gene>
    <name evidence="2" type="ORF">BJI46_11575</name>
</gene>
<sequence>MAELELLTEHLNALLNQLNDQQRSKLTMHIARQIRKSQSQRITRQQDPEGNPYIPRKNLRKKKGKIRRKMFNRLKTAKFLKIEKMPNGVSIGFNDRISNIARVHQYGLVDIVKAKNQSIKVKYAQRKLLGFTESEINMTENEILSFFNQQ</sequence>
<dbReference type="Pfam" id="PF05069">
    <property type="entry name" value="Phage_tail_S"/>
    <property type="match status" value="1"/>
</dbReference>